<evidence type="ECO:0000256" key="1">
    <source>
        <dbReference type="ARBA" id="ARBA00004141"/>
    </source>
</evidence>
<reference evidence="7 8" key="2">
    <citation type="journal article" date="2011" name="PLoS Genet.">
        <title>Caenorhabditis briggsae recombinant inbred line genotypes reveal inter-strain incompatibility and the evolution of recombination.</title>
        <authorList>
            <person name="Ross J.A."/>
            <person name="Koboldt D.C."/>
            <person name="Staisch J.E."/>
            <person name="Chamberlin H.M."/>
            <person name="Gupta B.P."/>
            <person name="Miller R.D."/>
            <person name="Baird S.E."/>
            <person name="Haag E.S."/>
        </authorList>
    </citation>
    <scope>NUCLEOTIDE SEQUENCE [LARGE SCALE GENOMIC DNA]</scope>
    <source>
        <strain evidence="7 8">AF16</strain>
    </source>
</reference>
<evidence type="ECO:0000256" key="3">
    <source>
        <dbReference type="ARBA" id="ARBA00022989"/>
    </source>
</evidence>
<organism evidence="7 8">
    <name type="scientific">Caenorhabditis briggsae</name>
    <dbReference type="NCBI Taxonomy" id="6238"/>
    <lineage>
        <taxon>Eukaryota</taxon>
        <taxon>Metazoa</taxon>
        <taxon>Ecdysozoa</taxon>
        <taxon>Nematoda</taxon>
        <taxon>Chromadorea</taxon>
        <taxon>Rhabditida</taxon>
        <taxon>Rhabditina</taxon>
        <taxon>Rhabditomorpha</taxon>
        <taxon>Rhabditoidea</taxon>
        <taxon>Rhabditidae</taxon>
        <taxon>Peloderinae</taxon>
        <taxon>Caenorhabditis</taxon>
    </lineage>
</organism>
<dbReference type="GO" id="GO:0016020">
    <property type="term" value="C:membrane"/>
    <property type="evidence" value="ECO:0007669"/>
    <property type="project" value="UniProtKB-SubCell"/>
</dbReference>
<keyword evidence="5" id="KW-0675">Receptor</keyword>
<keyword evidence="4 6" id="KW-0472">Membrane</keyword>
<keyword evidence="3 6" id="KW-1133">Transmembrane helix</keyword>
<dbReference type="WormBase" id="CBG17231">
    <property type="protein sequence ID" value="CBP04110"/>
    <property type="gene ID" value="WBGene00036929"/>
    <property type="gene designation" value="Cbr-gur-3"/>
</dbReference>
<dbReference type="OMA" id="ERAGECN"/>
<dbReference type="GO" id="GO:0030424">
    <property type="term" value="C:axon"/>
    <property type="evidence" value="ECO:0000318"/>
    <property type="project" value="GO_Central"/>
</dbReference>
<dbReference type="HOGENOM" id="CLU_625900_0_0_1"/>
<dbReference type="PANTHER" id="PTHR21421">
    <property type="entry name" value="GUSTATORY RECEPTOR"/>
    <property type="match status" value="1"/>
</dbReference>
<dbReference type="InParanoid" id="A8XQI6"/>
<dbReference type="GO" id="GO:0030425">
    <property type="term" value="C:dendrite"/>
    <property type="evidence" value="ECO:0000318"/>
    <property type="project" value="GO_Central"/>
</dbReference>
<evidence type="ECO:0000313" key="9">
    <source>
        <dbReference type="WormBase" id="CBG17231"/>
    </source>
</evidence>
<name>A8XQI6_CAEBR</name>
<evidence type="ECO:0000313" key="7">
    <source>
        <dbReference type="EMBL" id="CAP34911.2"/>
    </source>
</evidence>
<feature type="transmembrane region" description="Helical" evidence="6">
    <location>
        <begin position="408"/>
        <end position="426"/>
    </location>
</feature>
<evidence type="ECO:0000256" key="4">
    <source>
        <dbReference type="ARBA" id="ARBA00023136"/>
    </source>
</evidence>
<dbReference type="GO" id="GO:0043025">
    <property type="term" value="C:neuronal cell body"/>
    <property type="evidence" value="ECO:0000318"/>
    <property type="project" value="GO_Central"/>
</dbReference>
<feature type="transmembrane region" description="Helical" evidence="6">
    <location>
        <begin position="212"/>
        <end position="236"/>
    </location>
</feature>
<keyword evidence="2 6" id="KW-0812">Transmembrane</keyword>
<feature type="transmembrane region" description="Helical" evidence="6">
    <location>
        <begin position="76"/>
        <end position="93"/>
    </location>
</feature>
<dbReference type="Proteomes" id="UP000008549">
    <property type="component" value="Unassembled WGS sequence"/>
</dbReference>
<evidence type="ECO:0000313" key="8">
    <source>
        <dbReference type="Proteomes" id="UP000008549"/>
    </source>
</evidence>
<proteinExistence type="predicted"/>
<evidence type="ECO:0000256" key="5">
    <source>
        <dbReference type="ARBA" id="ARBA00023170"/>
    </source>
</evidence>
<dbReference type="GO" id="GO:0050909">
    <property type="term" value="P:sensory perception of taste"/>
    <property type="evidence" value="ECO:0007669"/>
    <property type="project" value="InterPro"/>
</dbReference>
<keyword evidence="8" id="KW-1185">Reference proteome</keyword>
<dbReference type="PANTHER" id="PTHR21421:SF29">
    <property type="entry name" value="GUSTATORY RECEPTOR 5A FOR TREHALOSE-RELATED"/>
    <property type="match status" value="1"/>
</dbReference>
<dbReference type="AlphaFoldDB" id="A8XQI6"/>
<feature type="transmembrane region" description="Helical" evidence="6">
    <location>
        <begin position="327"/>
        <end position="351"/>
    </location>
</feature>
<evidence type="ECO:0000256" key="2">
    <source>
        <dbReference type="ARBA" id="ARBA00022692"/>
    </source>
</evidence>
<feature type="transmembrane region" description="Helical" evidence="6">
    <location>
        <begin position="113"/>
        <end position="139"/>
    </location>
</feature>
<dbReference type="STRING" id="6238.A8XQI6"/>
<dbReference type="EMBL" id="HE601483">
    <property type="protein sequence ID" value="CAP34911.2"/>
    <property type="molecule type" value="Genomic_DNA"/>
</dbReference>
<feature type="transmembrane region" description="Helical" evidence="6">
    <location>
        <begin position="174"/>
        <end position="192"/>
    </location>
</feature>
<dbReference type="GO" id="GO:0051606">
    <property type="term" value="P:detection of stimulus"/>
    <property type="evidence" value="ECO:0007669"/>
    <property type="project" value="UniProtKB-ARBA"/>
</dbReference>
<dbReference type="InterPro" id="IPR013604">
    <property type="entry name" value="7TM_chemorcpt"/>
</dbReference>
<dbReference type="eggNOG" id="ENOG502SZ0X">
    <property type="taxonomic scope" value="Eukaryota"/>
</dbReference>
<sequence>MTITASNTLEFKWTSPRSSRSSFRTTTDADQKISIDMSNTYCDQVLGPLYSYMMVLGLNHTHSSARNTMFKWPLTIYNYATLAVLTAATIRRISQIKQKSSATSEEKDAAFHVLNPTFVLTLCHALLMFSGLAAAFLLLKLQKQREKMYHVLDQGLGRNRSEEHDSHHFKLNKLFIGISFSFAAALSFVQIATKLKYLDLPDTPDLINRKLYFVILEGYVIFIASSCISLVAILFFQLCRILQFSIGQLIEEMVPKEKEECPLPEQSLQQIHDVQIHYQEISNAKLYIEQNFSFSLFYTYGCCIPLTCLLGYIAFRNGIQADMAETFSVVIWLTNTMLALMLFSIPAFMIAEEPGDKLLTASFKMYHETLCEERDLLVLSQMSFLSFQMHATKLTLTAGNFFMMNRKIMISLFSAIFTYFLILVQFDAEKERAGECNNQSRVLIVQPPM</sequence>
<feature type="transmembrane region" description="Helical" evidence="6">
    <location>
        <begin position="295"/>
        <end position="315"/>
    </location>
</feature>
<dbReference type="GO" id="GO:0038023">
    <property type="term" value="F:signaling receptor activity"/>
    <property type="evidence" value="ECO:0007669"/>
    <property type="project" value="UniProtKB-ARBA"/>
</dbReference>
<dbReference type="FunCoup" id="A8XQI6">
    <property type="interactions" value="287"/>
</dbReference>
<dbReference type="Pfam" id="PF08395">
    <property type="entry name" value="7tm_7"/>
    <property type="match status" value="1"/>
</dbReference>
<evidence type="ECO:0000256" key="6">
    <source>
        <dbReference type="SAM" id="Phobius"/>
    </source>
</evidence>
<comment type="subcellular location">
    <subcellularLocation>
        <location evidence="1">Membrane</location>
        <topology evidence="1">Multi-pass membrane protein</topology>
    </subcellularLocation>
</comment>
<accession>A8XQI6</accession>
<protein>
    <submittedName>
        <fullName evidence="7">Protein CBR-GUR-3</fullName>
    </submittedName>
</protein>
<reference evidence="7 8" key="1">
    <citation type="journal article" date="2003" name="PLoS Biol.">
        <title>The genome sequence of Caenorhabditis briggsae: a platform for comparative genomics.</title>
        <authorList>
            <person name="Stein L.D."/>
            <person name="Bao Z."/>
            <person name="Blasiar D."/>
            <person name="Blumenthal T."/>
            <person name="Brent M.R."/>
            <person name="Chen N."/>
            <person name="Chinwalla A."/>
            <person name="Clarke L."/>
            <person name="Clee C."/>
            <person name="Coghlan A."/>
            <person name="Coulson A."/>
            <person name="D'Eustachio P."/>
            <person name="Fitch D.H."/>
            <person name="Fulton L.A."/>
            <person name="Fulton R.E."/>
            <person name="Griffiths-Jones S."/>
            <person name="Harris T.W."/>
            <person name="Hillier L.W."/>
            <person name="Kamath R."/>
            <person name="Kuwabara P.E."/>
            <person name="Mardis E.R."/>
            <person name="Marra M.A."/>
            <person name="Miner T.L."/>
            <person name="Minx P."/>
            <person name="Mullikin J.C."/>
            <person name="Plumb R.W."/>
            <person name="Rogers J."/>
            <person name="Schein J.E."/>
            <person name="Sohrmann M."/>
            <person name="Spieth J."/>
            <person name="Stajich J.E."/>
            <person name="Wei C."/>
            <person name="Willey D."/>
            <person name="Wilson R.K."/>
            <person name="Durbin R."/>
            <person name="Waterston R.H."/>
        </authorList>
    </citation>
    <scope>NUCLEOTIDE SEQUENCE [LARGE SCALE GENOMIC DNA]</scope>
    <source>
        <strain evidence="7 8">AF16</strain>
    </source>
</reference>
<gene>
    <name evidence="9" type="primary">gur-3</name>
    <name evidence="7" type="synonym">Cbr-gur-3</name>
    <name evidence="9" type="ORF">CBG17231</name>
    <name evidence="7" type="ORF">CBG_17231</name>
</gene>